<dbReference type="PANTHER" id="PTHR22809">
    <property type="entry name" value="METHYLTRANSFERASE-RELATED"/>
    <property type="match status" value="1"/>
</dbReference>
<evidence type="ECO:0000256" key="5">
    <source>
        <dbReference type="SAM" id="MobiDB-lite"/>
    </source>
</evidence>
<name>M5G4T3_DACPD</name>
<dbReference type="GO" id="GO:0032259">
    <property type="term" value="P:methylation"/>
    <property type="evidence" value="ECO:0007669"/>
    <property type="project" value="UniProtKB-KW"/>
</dbReference>
<dbReference type="EMBL" id="JH795859">
    <property type="protein sequence ID" value="EJU03679.1"/>
    <property type="molecule type" value="Genomic_DNA"/>
</dbReference>
<gene>
    <name evidence="7" type="ORF">DACRYDRAFT_49118</name>
</gene>
<reference evidence="7 8" key="1">
    <citation type="journal article" date="2012" name="Science">
        <title>The Paleozoic origin of enzymatic lignin decomposition reconstructed from 31 fungal genomes.</title>
        <authorList>
            <person name="Floudas D."/>
            <person name="Binder M."/>
            <person name="Riley R."/>
            <person name="Barry K."/>
            <person name="Blanchette R.A."/>
            <person name="Henrissat B."/>
            <person name="Martinez A.T."/>
            <person name="Otillar R."/>
            <person name="Spatafora J.W."/>
            <person name="Yadav J.S."/>
            <person name="Aerts A."/>
            <person name="Benoit I."/>
            <person name="Boyd A."/>
            <person name="Carlson A."/>
            <person name="Copeland A."/>
            <person name="Coutinho P.M."/>
            <person name="de Vries R.P."/>
            <person name="Ferreira P."/>
            <person name="Findley K."/>
            <person name="Foster B."/>
            <person name="Gaskell J."/>
            <person name="Glotzer D."/>
            <person name="Gorecki P."/>
            <person name="Heitman J."/>
            <person name="Hesse C."/>
            <person name="Hori C."/>
            <person name="Igarashi K."/>
            <person name="Jurgens J.A."/>
            <person name="Kallen N."/>
            <person name="Kersten P."/>
            <person name="Kohler A."/>
            <person name="Kuees U."/>
            <person name="Kumar T.K.A."/>
            <person name="Kuo A."/>
            <person name="LaButti K."/>
            <person name="Larrondo L.F."/>
            <person name="Lindquist E."/>
            <person name="Ling A."/>
            <person name="Lombard V."/>
            <person name="Lucas S."/>
            <person name="Lundell T."/>
            <person name="Martin R."/>
            <person name="McLaughlin D.J."/>
            <person name="Morgenstern I."/>
            <person name="Morin E."/>
            <person name="Murat C."/>
            <person name="Nagy L.G."/>
            <person name="Nolan M."/>
            <person name="Ohm R.A."/>
            <person name="Patyshakuliyeva A."/>
            <person name="Rokas A."/>
            <person name="Ruiz-Duenas F.J."/>
            <person name="Sabat G."/>
            <person name="Salamov A."/>
            <person name="Samejima M."/>
            <person name="Schmutz J."/>
            <person name="Slot J.C."/>
            <person name="St John F."/>
            <person name="Stenlid J."/>
            <person name="Sun H."/>
            <person name="Sun S."/>
            <person name="Syed K."/>
            <person name="Tsang A."/>
            <person name="Wiebenga A."/>
            <person name="Young D."/>
            <person name="Pisabarro A."/>
            <person name="Eastwood D.C."/>
            <person name="Martin F."/>
            <person name="Cullen D."/>
            <person name="Grigoriev I.V."/>
            <person name="Hibbett D.S."/>
        </authorList>
    </citation>
    <scope>NUCLEOTIDE SEQUENCE [LARGE SCALE GENOMIC DNA]</scope>
    <source>
        <strain evidence="7 8">DJM-731 SS1</strain>
    </source>
</reference>
<sequence>MDEATPGESKRTASTQTSGAPPPFGSRFLTPSRSVWEQNAWDHVPPPDDQGERIALSLERQRASRVSDADRNRYNARPEKYWDAFYRLNQGNFFKDRKWLHLEFPELFQATREDAGEVTVWEPGCGVGNALFPLVQENENDQLKLVGCDYSKKAIEVVHANPLYHPPKGSLHAQVWDLASPLGLPESIPPGSVDIVLLIFVLSALHPDEWTRALANIWTALKPSGLVLIRDYGRHDLTQLRFRTNRLMEENLYVRGDGTRVYFFELGELGGLAQTQSPLPPAYPLPPHPLFSAQQLGIDRRLLVNRKRQLKMYRVWVQAKFCKL</sequence>
<dbReference type="HOGENOM" id="CLU_029724_1_1_1"/>
<dbReference type="InterPro" id="IPR013217">
    <property type="entry name" value="Methyltransf_12"/>
</dbReference>
<keyword evidence="3 4" id="KW-0808">Transferase</keyword>
<dbReference type="CDD" id="cd02440">
    <property type="entry name" value="AdoMet_MTases"/>
    <property type="match status" value="1"/>
</dbReference>
<dbReference type="Pfam" id="PF08242">
    <property type="entry name" value="Methyltransf_12"/>
    <property type="match status" value="1"/>
</dbReference>
<evidence type="ECO:0000256" key="2">
    <source>
        <dbReference type="ARBA" id="ARBA00022603"/>
    </source>
</evidence>
<dbReference type="InterPro" id="IPR029063">
    <property type="entry name" value="SAM-dependent_MTases_sf"/>
</dbReference>
<evidence type="ECO:0000313" key="7">
    <source>
        <dbReference type="EMBL" id="EJU03679.1"/>
    </source>
</evidence>
<proteinExistence type="inferred from homology"/>
<dbReference type="RefSeq" id="XP_040630573.1">
    <property type="nucleotide sequence ID" value="XM_040774883.1"/>
</dbReference>
<evidence type="ECO:0000256" key="4">
    <source>
        <dbReference type="PIRNR" id="PIRNR037755"/>
    </source>
</evidence>
<keyword evidence="8" id="KW-1185">Reference proteome</keyword>
<dbReference type="Proteomes" id="UP000030653">
    <property type="component" value="Unassembled WGS sequence"/>
</dbReference>
<dbReference type="STRING" id="1858805.M5G4T3"/>
<organism evidence="7 8">
    <name type="scientific">Dacryopinax primogenitus (strain DJM 731)</name>
    <name type="common">Brown rot fungus</name>
    <dbReference type="NCBI Taxonomy" id="1858805"/>
    <lineage>
        <taxon>Eukaryota</taxon>
        <taxon>Fungi</taxon>
        <taxon>Dikarya</taxon>
        <taxon>Basidiomycota</taxon>
        <taxon>Agaricomycotina</taxon>
        <taxon>Dacrymycetes</taxon>
        <taxon>Dacrymycetales</taxon>
        <taxon>Dacrymycetaceae</taxon>
        <taxon>Dacryopinax</taxon>
    </lineage>
</organism>
<protein>
    <recommendedName>
        <fullName evidence="4">tRNA N(3)-methylcytidine methyltransferase</fullName>
        <ecNumber evidence="4">2.1.1.-</ecNumber>
    </recommendedName>
</protein>
<dbReference type="SUPFAM" id="SSF53335">
    <property type="entry name" value="S-adenosyl-L-methionine-dependent methyltransferases"/>
    <property type="match status" value="1"/>
</dbReference>
<dbReference type="Gene3D" id="3.40.50.150">
    <property type="entry name" value="Vaccinia Virus protein VP39"/>
    <property type="match status" value="1"/>
</dbReference>
<evidence type="ECO:0000259" key="6">
    <source>
        <dbReference type="Pfam" id="PF08242"/>
    </source>
</evidence>
<dbReference type="OMA" id="PAKYWDI"/>
<dbReference type="PIRSF" id="PIRSF037755">
    <property type="entry name" value="Mettl2_prd"/>
    <property type="match status" value="1"/>
</dbReference>
<dbReference type="OrthoDB" id="417697at2759"/>
<dbReference type="InterPro" id="IPR026113">
    <property type="entry name" value="METTL2/6/8-like"/>
</dbReference>
<evidence type="ECO:0000313" key="8">
    <source>
        <dbReference type="Proteomes" id="UP000030653"/>
    </source>
</evidence>
<evidence type="ECO:0000256" key="3">
    <source>
        <dbReference type="ARBA" id="ARBA00022679"/>
    </source>
</evidence>
<accession>M5G4T3</accession>
<dbReference type="GO" id="GO:0052735">
    <property type="term" value="F:tRNA (cytidine-3-)-methyltransferase activity"/>
    <property type="evidence" value="ECO:0007669"/>
    <property type="project" value="TreeGrafter"/>
</dbReference>
<feature type="region of interest" description="Disordered" evidence="5">
    <location>
        <begin position="1"/>
        <end position="29"/>
    </location>
</feature>
<feature type="domain" description="Methyltransferase type 12" evidence="6">
    <location>
        <begin position="124"/>
        <end position="226"/>
    </location>
</feature>
<dbReference type="EC" id="2.1.1.-" evidence="4"/>
<comment type="function">
    <text evidence="4">S-adenosyl-L-methionine-dependent methyltransferase.</text>
</comment>
<dbReference type="GeneID" id="63689945"/>
<dbReference type="PANTHER" id="PTHR22809:SF11">
    <property type="entry name" value="TRNA N(3)-METHYLCYTIDINE METHYLTRANSFERASE METTL2"/>
    <property type="match status" value="1"/>
</dbReference>
<comment type="similarity">
    <text evidence="1 4">Belongs to the methyltransferase superfamily. METL family.</text>
</comment>
<evidence type="ECO:0000256" key="1">
    <source>
        <dbReference type="ARBA" id="ARBA00009725"/>
    </source>
</evidence>
<dbReference type="AlphaFoldDB" id="M5G4T3"/>
<keyword evidence="2 4" id="KW-0489">Methyltransferase</keyword>